<keyword evidence="2" id="KW-0408">Iron</keyword>
<dbReference type="CDD" id="cd11069">
    <property type="entry name" value="CYP_FUM15-like"/>
    <property type="match status" value="1"/>
</dbReference>
<dbReference type="GO" id="GO:0003677">
    <property type="term" value="F:DNA binding"/>
    <property type="evidence" value="ECO:0007669"/>
    <property type="project" value="InterPro"/>
</dbReference>
<evidence type="ECO:0000256" key="3">
    <source>
        <dbReference type="SAM" id="MobiDB-lite"/>
    </source>
</evidence>
<dbReference type="SUPFAM" id="SSF48264">
    <property type="entry name" value="Cytochrome P450"/>
    <property type="match status" value="1"/>
</dbReference>
<feature type="transmembrane region" description="Helical" evidence="4">
    <location>
        <begin position="12"/>
        <end position="31"/>
    </location>
</feature>
<keyword evidence="2" id="KW-0479">Metal-binding</keyword>
<protein>
    <submittedName>
        <fullName evidence="6">Cytochrome P450</fullName>
    </submittedName>
</protein>
<gene>
    <name evidence="6" type="ORF">GQ26_0230690</name>
</gene>
<dbReference type="Pfam" id="PF04082">
    <property type="entry name" value="Fungal_trans"/>
    <property type="match status" value="1"/>
</dbReference>
<dbReference type="PRINTS" id="PR00385">
    <property type="entry name" value="P450"/>
</dbReference>
<dbReference type="AlphaFoldDB" id="A0A093VFF3"/>
<feature type="domain" description="Xylanolytic transcriptional activator regulatory" evidence="5">
    <location>
        <begin position="699"/>
        <end position="856"/>
    </location>
</feature>
<keyword evidence="4" id="KW-1133">Transmembrane helix</keyword>
<organism evidence="6">
    <name type="scientific">Talaromyces marneffei PM1</name>
    <dbReference type="NCBI Taxonomy" id="1077442"/>
    <lineage>
        <taxon>Eukaryota</taxon>
        <taxon>Fungi</taxon>
        <taxon>Dikarya</taxon>
        <taxon>Ascomycota</taxon>
        <taxon>Pezizomycotina</taxon>
        <taxon>Eurotiomycetes</taxon>
        <taxon>Eurotiomycetidae</taxon>
        <taxon>Eurotiales</taxon>
        <taxon>Trichocomaceae</taxon>
        <taxon>Talaromyces</taxon>
        <taxon>Talaromyces sect. Talaromyces</taxon>
    </lineage>
</organism>
<dbReference type="HOGENOM" id="CLU_278726_0_0_1"/>
<dbReference type="PANTHER" id="PTHR24305">
    <property type="entry name" value="CYTOCHROME P450"/>
    <property type="match status" value="1"/>
</dbReference>
<comment type="caution">
    <text evidence="6">The sequence shown here is derived from an EMBL/GenBank/DDBJ whole genome shotgun (WGS) entry which is preliminary data.</text>
</comment>
<dbReference type="InterPro" id="IPR007219">
    <property type="entry name" value="XnlR_reg_dom"/>
</dbReference>
<dbReference type="GO" id="GO:0006351">
    <property type="term" value="P:DNA-templated transcription"/>
    <property type="evidence" value="ECO:0007669"/>
    <property type="project" value="InterPro"/>
</dbReference>
<dbReference type="EMBL" id="JPOX01000023">
    <property type="protein sequence ID" value="KFX45411.1"/>
    <property type="molecule type" value="Genomic_DNA"/>
</dbReference>
<keyword evidence="1" id="KW-0539">Nucleus</keyword>
<evidence type="ECO:0000256" key="2">
    <source>
        <dbReference type="PIRSR" id="PIRSR602401-1"/>
    </source>
</evidence>
<dbReference type="GO" id="GO:0005506">
    <property type="term" value="F:iron ion binding"/>
    <property type="evidence" value="ECO:0007669"/>
    <property type="project" value="InterPro"/>
</dbReference>
<dbReference type="GO" id="GO:0004497">
    <property type="term" value="F:monooxygenase activity"/>
    <property type="evidence" value="ECO:0007669"/>
    <property type="project" value="InterPro"/>
</dbReference>
<dbReference type="PRINTS" id="PR00463">
    <property type="entry name" value="EP450I"/>
</dbReference>
<evidence type="ECO:0000259" key="5">
    <source>
        <dbReference type="Pfam" id="PF04082"/>
    </source>
</evidence>
<feature type="binding site" description="axial binding residue" evidence="2">
    <location>
        <position position="471"/>
    </location>
    <ligand>
        <name>heme</name>
        <dbReference type="ChEBI" id="CHEBI:30413"/>
    </ligand>
    <ligandPart>
        <name>Fe</name>
        <dbReference type="ChEBI" id="CHEBI:18248"/>
    </ligandPart>
</feature>
<dbReference type="CDD" id="cd12148">
    <property type="entry name" value="fungal_TF_MHR"/>
    <property type="match status" value="1"/>
</dbReference>
<dbReference type="Gene3D" id="1.10.630.10">
    <property type="entry name" value="Cytochrome P450"/>
    <property type="match status" value="1"/>
</dbReference>
<feature type="region of interest" description="Disordered" evidence="3">
    <location>
        <begin position="640"/>
        <end position="660"/>
    </location>
</feature>
<evidence type="ECO:0000256" key="1">
    <source>
        <dbReference type="ARBA" id="ARBA00023242"/>
    </source>
</evidence>
<comment type="cofactor">
    <cofactor evidence="2">
        <name>heme</name>
        <dbReference type="ChEBI" id="CHEBI:30413"/>
    </cofactor>
</comment>
<reference key="1">
    <citation type="journal article" date="2014" name="PLoS Genet.">
        <title>Signature Gene Expression Reveals Novel Clues to the Molecular Mechanisms of Dimorphic Transition in Penicillium marneffei.</title>
        <authorList>
            <person name="Yang E."/>
            <person name="Wang G."/>
            <person name="Cai J."/>
            <person name="Woo P.C."/>
            <person name="Lau S.K."/>
            <person name="Yuen K.-Y."/>
            <person name="Chow W.-N."/>
            <person name="Lin X."/>
        </authorList>
    </citation>
    <scope>NUCLEOTIDE SEQUENCE [LARGE SCALE GENOMIC DNA]</scope>
    <source>
        <strain>PM1</strain>
    </source>
</reference>
<dbReference type="GO" id="GO:0020037">
    <property type="term" value="F:heme binding"/>
    <property type="evidence" value="ECO:0007669"/>
    <property type="project" value="InterPro"/>
</dbReference>
<evidence type="ECO:0000313" key="6">
    <source>
        <dbReference type="EMBL" id="KFX45411.1"/>
    </source>
</evidence>
<dbReference type="GO" id="GO:0008270">
    <property type="term" value="F:zinc ion binding"/>
    <property type="evidence" value="ECO:0007669"/>
    <property type="project" value="InterPro"/>
</dbReference>
<keyword evidence="4" id="KW-0472">Membrane</keyword>
<dbReference type="InterPro" id="IPR050121">
    <property type="entry name" value="Cytochrome_P450_monoxygenase"/>
</dbReference>
<keyword evidence="2" id="KW-0349">Heme</keyword>
<sequence length="1149" mass="129354">MWRPLSAPISPLQPFMAMLAILAYLVVRFIYRKYLYPKFFTPLKHIPLAIAKPPSKDDEKEVTSSRKVVSSLRYASATVPNNGLLRFYRKDMNERVLVTGVKALNDILVTKASAFVKPEPVRRKLYVFGGDGLLLSEGETHKAQRKGLMPAFSFRHIKDLYPIFWSKSRDLVKVLEHEISHQGSSKSDVIVMKTWATRTTLDILGLAGMDHDFRFLRDPTNALVQHYEKTQTPPSRVEVLLGAILSLLTSNYEVLMTKIPTARVRQLNEGSKYIRQLCRQLIQEKREKMNKPESQTGVDIISVALRSEAFTNENLVDQMMTFLAAGHGTTSHSLQWAVYALCKHQDIQSRLRKEVRDCLPSISDPESIITAQELDSLPYLHAFCNEVLRFYPSIPATARASIRDTTVAGYHIPKNTGFIIPMGIINHDPELWGLTASTFDPERWLGEGRANSGGVQNHLGFLTFLHGPRSCIGSGFARAELAFLVAALVGRFQMDLEDPDGKFELSTHGIGTSPKDGVRTRLRVLDGWRAELPNSIRFFWSQKSLFQRLQLNRLSSHKRIVIESSLHDARSKIKFCGVHTLPPDENSINAPNGTSWHATRHRNFPRDVRDAPRQANFVLRLQQIEQELREAKEAMHTLKEQPNDSASNGSHTPAVQLSESSDGVPLSQVNALLDDLVVPTSRSIGSVQLSSALIKELLTEYYQYYHPICPILPPASSFIAQSDECPLLFWTVMLTALRDKPDLIHLFSPLVDEVTNMAYDSIRPTNANFLSMQALLLLGYWNLPFEKLPMDASLSFVNMATQICVRMGLHRPAFSAEFDRVSAVHDAVNVPSRIAWIFCFVSNVSINGQLGIPPTVRLDRGLLDALTAKPTWLPDTLYCQLHIAHHILKIITTLGSYDSSTTGLIPKADYVVPIIESELRVAETHLSPYWTRVDYISFCTCKLILYIIAISAADNNSDDIDPTGSEKRSQWIVQGYMCSIGMIQAASTIQEPLIKLPTRIYKTLAAAVSFLILLKCSKYYYLADDSALTIAIRQGWELTRKFELVQSDFITRTNYLLERLSIYSETLTPEEKTGELLTGKARMGFNVARSTTMLVHQVVLKRNQENEMVVDNGTKPANDYTMEMADLDFFLDFDWNESLLSLPGPTSST</sequence>
<name>A0A093VFF3_TALMA</name>
<dbReference type="PANTHER" id="PTHR24305:SF227">
    <property type="entry name" value="P450, PUTATIVE (EUROFUNG)-RELATED"/>
    <property type="match status" value="1"/>
</dbReference>
<feature type="compositionally biased region" description="Polar residues" evidence="3">
    <location>
        <begin position="643"/>
        <end position="660"/>
    </location>
</feature>
<dbReference type="InterPro" id="IPR001128">
    <property type="entry name" value="Cyt_P450"/>
</dbReference>
<dbReference type="Pfam" id="PF00067">
    <property type="entry name" value="p450"/>
    <property type="match status" value="1"/>
</dbReference>
<accession>A0A093VFF3</accession>
<dbReference type="eggNOG" id="KOG0157">
    <property type="taxonomic scope" value="Eukaryota"/>
</dbReference>
<keyword evidence="4" id="KW-0812">Transmembrane</keyword>
<dbReference type="GO" id="GO:0016705">
    <property type="term" value="F:oxidoreductase activity, acting on paired donors, with incorporation or reduction of molecular oxygen"/>
    <property type="evidence" value="ECO:0007669"/>
    <property type="project" value="InterPro"/>
</dbReference>
<proteinExistence type="predicted"/>
<dbReference type="InterPro" id="IPR002401">
    <property type="entry name" value="Cyt_P450_E_grp-I"/>
</dbReference>
<dbReference type="FunFam" id="1.10.630.10:FF:000051">
    <property type="entry name" value="Cytochrome P450 monooxygenase (Fum15)"/>
    <property type="match status" value="1"/>
</dbReference>
<evidence type="ECO:0000256" key="4">
    <source>
        <dbReference type="SAM" id="Phobius"/>
    </source>
</evidence>
<reference evidence="6" key="2">
    <citation type="journal article" date="2014" name="PLoS Genet.">
        <title>Signature gene expression reveals novel clues to the molecular mechanisms of dimorphic transition in Penicillium marneffei.</title>
        <authorList>
            <person name="Yang E."/>
            <person name="Wang G."/>
            <person name="Cai J."/>
            <person name="Woo P.C."/>
            <person name="Lau S.K."/>
            <person name="Yuen K.-Y."/>
            <person name="Chow W.-N."/>
            <person name="Lin X."/>
        </authorList>
    </citation>
    <scope>NUCLEOTIDE SEQUENCE</scope>
    <source>
        <strain evidence="6">PM1</strain>
    </source>
</reference>
<dbReference type="InterPro" id="IPR036396">
    <property type="entry name" value="Cyt_P450_sf"/>
</dbReference>